<dbReference type="GO" id="GO:0003700">
    <property type="term" value="F:DNA-binding transcription factor activity"/>
    <property type="evidence" value="ECO:0007669"/>
    <property type="project" value="TreeGrafter"/>
</dbReference>
<dbReference type="GO" id="GO:0046983">
    <property type="term" value="F:protein dimerization activity"/>
    <property type="evidence" value="ECO:0007669"/>
    <property type="project" value="InterPro"/>
</dbReference>
<feature type="compositionally biased region" description="Polar residues" evidence="3">
    <location>
        <begin position="277"/>
        <end position="294"/>
    </location>
</feature>
<organism evidence="5 6">
    <name type="scientific">Meripilus lineatus</name>
    <dbReference type="NCBI Taxonomy" id="2056292"/>
    <lineage>
        <taxon>Eukaryota</taxon>
        <taxon>Fungi</taxon>
        <taxon>Dikarya</taxon>
        <taxon>Basidiomycota</taxon>
        <taxon>Agaricomycotina</taxon>
        <taxon>Agaricomycetes</taxon>
        <taxon>Polyporales</taxon>
        <taxon>Meripilaceae</taxon>
        <taxon>Meripilus</taxon>
    </lineage>
</organism>
<feature type="domain" description="BHLH" evidence="4">
    <location>
        <begin position="452"/>
        <end position="503"/>
    </location>
</feature>
<feature type="compositionally biased region" description="Polar residues" evidence="3">
    <location>
        <begin position="72"/>
        <end position="82"/>
    </location>
</feature>
<evidence type="ECO:0000313" key="5">
    <source>
        <dbReference type="EMBL" id="KAJ3479828.1"/>
    </source>
</evidence>
<evidence type="ECO:0000256" key="3">
    <source>
        <dbReference type="SAM" id="MobiDB-lite"/>
    </source>
</evidence>
<dbReference type="SUPFAM" id="SSF47459">
    <property type="entry name" value="HLH, helix-loop-helix DNA-binding domain"/>
    <property type="match status" value="1"/>
</dbReference>
<feature type="compositionally biased region" description="Low complexity" evidence="3">
    <location>
        <begin position="396"/>
        <end position="413"/>
    </location>
</feature>
<dbReference type="PROSITE" id="PS50888">
    <property type="entry name" value="BHLH"/>
    <property type="match status" value="1"/>
</dbReference>
<feature type="compositionally biased region" description="Polar residues" evidence="3">
    <location>
        <begin position="316"/>
        <end position="342"/>
    </location>
</feature>
<dbReference type="Pfam" id="PF00010">
    <property type="entry name" value="HLH"/>
    <property type="match status" value="1"/>
</dbReference>
<name>A0AAD5UWQ4_9APHY</name>
<protein>
    <recommendedName>
        <fullName evidence="4">BHLH domain-containing protein</fullName>
    </recommendedName>
</protein>
<feature type="compositionally biased region" description="Polar residues" evidence="3">
    <location>
        <begin position="183"/>
        <end position="192"/>
    </location>
</feature>
<dbReference type="GO" id="GO:0090575">
    <property type="term" value="C:RNA polymerase II transcription regulator complex"/>
    <property type="evidence" value="ECO:0007669"/>
    <property type="project" value="TreeGrafter"/>
</dbReference>
<reference evidence="5" key="1">
    <citation type="submission" date="2022-07" db="EMBL/GenBank/DDBJ databases">
        <title>Genome Sequence of Physisporinus lineatus.</title>
        <authorList>
            <person name="Buettner E."/>
        </authorList>
    </citation>
    <scope>NUCLEOTIDE SEQUENCE</scope>
    <source>
        <strain evidence="5">VT162</strain>
    </source>
</reference>
<evidence type="ECO:0000313" key="6">
    <source>
        <dbReference type="Proteomes" id="UP001212997"/>
    </source>
</evidence>
<accession>A0AAD5UWQ4</accession>
<dbReference type="GO" id="GO:0045944">
    <property type="term" value="P:positive regulation of transcription by RNA polymerase II"/>
    <property type="evidence" value="ECO:0007669"/>
    <property type="project" value="TreeGrafter"/>
</dbReference>
<dbReference type="Proteomes" id="UP001212997">
    <property type="component" value="Unassembled WGS sequence"/>
</dbReference>
<dbReference type="InterPro" id="IPR040106">
    <property type="entry name" value="Esc1_bHLHzip"/>
</dbReference>
<feature type="compositionally biased region" description="Basic residues" evidence="3">
    <location>
        <begin position="385"/>
        <end position="395"/>
    </location>
</feature>
<keyword evidence="1" id="KW-0238">DNA-binding</keyword>
<proteinExistence type="predicted"/>
<dbReference type="GO" id="GO:0003677">
    <property type="term" value="F:DNA binding"/>
    <property type="evidence" value="ECO:0007669"/>
    <property type="project" value="UniProtKB-KW"/>
</dbReference>
<dbReference type="EMBL" id="JANAWD010000414">
    <property type="protein sequence ID" value="KAJ3479828.1"/>
    <property type="molecule type" value="Genomic_DNA"/>
</dbReference>
<evidence type="ECO:0000259" key="4">
    <source>
        <dbReference type="PROSITE" id="PS50888"/>
    </source>
</evidence>
<dbReference type="SMART" id="SM00353">
    <property type="entry name" value="HLH"/>
    <property type="match status" value="1"/>
</dbReference>
<feature type="compositionally biased region" description="Pro residues" evidence="3">
    <location>
        <begin position="598"/>
        <end position="613"/>
    </location>
</feature>
<keyword evidence="6" id="KW-1185">Reference proteome</keyword>
<dbReference type="AlphaFoldDB" id="A0AAD5UWQ4"/>
<dbReference type="InterPro" id="IPR011598">
    <property type="entry name" value="bHLH_dom"/>
</dbReference>
<dbReference type="PANTHER" id="PTHR10328:SF15">
    <property type="entry name" value="BHLH TRANSCRIPTION FACTOR"/>
    <property type="match status" value="1"/>
</dbReference>
<sequence length="629" mass="66616">MIGVEGDASANAAKGPTDPAENATSGNSQNKTAASSSESRQSPVTPLAPLEFLQNQRRGSITDPSLHAAGPNTLNHPSSAGSKNIPLSLRNPEGQTQAGIPHPHPSQGYRFGEASARQNENTLPHIRQLLRSPSAEVDSPSPRAQENNELDRSPPNRSGAIGSSVPGESNGAKGSERMDVDTQPVQYQTPQDLSPRERPNTTTELGELKGRRASLAVGPGVPSPLHDGSEGPAPKRRGSAFDTSRIAQLSLYDRRNSVDARAGGGSQWWTNERRDSTSSAFSNTPLTDYSTPSSGFPGDSPHGRPPSSIATFAWPANTQTDQGQPSATQPPAQNEANMSTSAAPHYDPLSMMPPVSYPPDRRMSAPAISPESMSQPPSSGPTRVLRSRSRPPSRVRTRDQTTTNNGTQGPTAPVNTIPEDASTSTSQAQGAPPPPGLNQKEPGSTPYSRSPELRVSHKLAERKRRKEMKDLFDELRDQLPADRGMKASKWEILSKAIDFITNLKQMNSDLGKEIEMLRHELDGIRQGIPPSAFGPGAPPGPPHPGMLYAPPGVGYPPPGPPGPPHNHHVPPPQGTPTQPQLPPTQPAQSRPTSSQNMYPPPGAPGTIPAPPPTQNGTTTGPLAHPDAPS</sequence>
<dbReference type="CDD" id="cd19690">
    <property type="entry name" value="bHLHzip_spESC1_like"/>
    <property type="match status" value="1"/>
</dbReference>
<dbReference type="PANTHER" id="PTHR10328">
    <property type="entry name" value="PROTEIN MAX MYC-ASSOCIATED FACTOR X"/>
    <property type="match status" value="1"/>
</dbReference>
<evidence type="ECO:0000256" key="2">
    <source>
        <dbReference type="ARBA" id="ARBA00023242"/>
    </source>
</evidence>
<evidence type="ECO:0000256" key="1">
    <source>
        <dbReference type="ARBA" id="ARBA00023125"/>
    </source>
</evidence>
<gene>
    <name evidence="5" type="ORF">NLI96_g8787</name>
</gene>
<feature type="region of interest" description="Disordered" evidence="3">
    <location>
        <begin position="1"/>
        <end position="467"/>
    </location>
</feature>
<feature type="compositionally biased region" description="Polar residues" evidence="3">
    <location>
        <begin position="53"/>
        <end position="63"/>
    </location>
</feature>
<dbReference type="Gene3D" id="4.10.280.10">
    <property type="entry name" value="Helix-loop-helix DNA-binding domain"/>
    <property type="match status" value="1"/>
</dbReference>
<feature type="compositionally biased region" description="Polar residues" evidence="3">
    <location>
        <begin position="22"/>
        <end position="44"/>
    </location>
</feature>
<feature type="region of interest" description="Disordered" evidence="3">
    <location>
        <begin position="523"/>
        <end position="629"/>
    </location>
</feature>
<dbReference type="InterPro" id="IPR036638">
    <property type="entry name" value="HLH_DNA-bd_sf"/>
</dbReference>
<comment type="caution">
    <text evidence="5">The sequence shown here is derived from an EMBL/GenBank/DDBJ whole genome shotgun (WGS) entry which is preliminary data.</text>
</comment>
<keyword evidence="2" id="KW-0539">Nucleus</keyword>
<feature type="compositionally biased region" description="Pro residues" evidence="3">
    <location>
        <begin position="553"/>
        <end position="585"/>
    </location>
</feature>